<comment type="caution">
    <text evidence="1">The sequence shown here is derived from an EMBL/GenBank/DDBJ whole genome shotgun (WGS) entry which is preliminary data.</text>
</comment>
<gene>
    <name evidence="1" type="ORF">JETT_3197</name>
</gene>
<protein>
    <submittedName>
        <fullName evidence="1">Lipid carrier: UDP-N-acetylgalactosaminyltransferase</fullName>
    </submittedName>
</protein>
<name>A0A533QJ22_9BACT</name>
<evidence type="ECO:0000313" key="2">
    <source>
        <dbReference type="Proteomes" id="UP000319783"/>
    </source>
</evidence>
<dbReference type="EMBL" id="SULG01000094">
    <property type="protein sequence ID" value="TLD40560.1"/>
    <property type="molecule type" value="Genomic_DNA"/>
</dbReference>
<sequence>MSKEHGLSSTSTSASAKLCKSSLFPFCPVGPRPLLMKYLPLYSTEQFRRHEVKPGITHTHQANMWKW</sequence>
<dbReference type="GO" id="GO:0016740">
    <property type="term" value="F:transferase activity"/>
    <property type="evidence" value="ECO:0007669"/>
    <property type="project" value="UniProtKB-KW"/>
</dbReference>
<evidence type="ECO:0000313" key="1">
    <source>
        <dbReference type="EMBL" id="TLD40560.1"/>
    </source>
</evidence>
<accession>A0A533QJ22</accession>
<dbReference type="AlphaFoldDB" id="A0A533QJ22"/>
<organism evidence="1 2">
    <name type="scientific">Candidatus Jettenia ecosi</name>
    <dbReference type="NCBI Taxonomy" id="2494326"/>
    <lineage>
        <taxon>Bacteria</taxon>
        <taxon>Pseudomonadati</taxon>
        <taxon>Planctomycetota</taxon>
        <taxon>Candidatus Brocadiia</taxon>
        <taxon>Candidatus Brocadiales</taxon>
        <taxon>Candidatus Brocadiaceae</taxon>
        <taxon>Candidatus Jettenia</taxon>
    </lineage>
</organism>
<keyword evidence="1" id="KW-0808">Transferase</keyword>
<reference evidence="1 2" key="1">
    <citation type="submission" date="2019-04" db="EMBL/GenBank/DDBJ databases">
        <title>Genome of a novel bacterium Candidatus Jettenia ecosi reconstructed from metagenome of an anammox bioreactor.</title>
        <authorList>
            <person name="Mardanov A.V."/>
            <person name="Beletsky A.V."/>
            <person name="Ravin N.V."/>
            <person name="Botchkova E.A."/>
            <person name="Litti Y.V."/>
            <person name="Nozhevnikova A.N."/>
        </authorList>
    </citation>
    <scope>NUCLEOTIDE SEQUENCE [LARGE SCALE GENOMIC DNA]</scope>
    <source>
        <strain evidence="1">J2</strain>
    </source>
</reference>
<dbReference type="Proteomes" id="UP000319783">
    <property type="component" value="Unassembled WGS sequence"/>
</dbReference>
<proteinExistence type="predicted"/>